<evidence type="ECO:0000256" key="2">
    <source>
        <dbReference type="PIRSR" id="PIRSR639126-1"/>
    </source>
</evidence>
<name>A0A210PFQ3_MIZYE</name>
<comment type="caution">
    <text evidence="5">The sequence shown here is derived from an EMBL/GenBank/DDBJ whole genome shotgun (WGS) entry which is preliminary data.</text>
</comment>
<reference evidence="5 6" key="1">
    <citation type="journal article" date="2017" name="Nat. Ecol. Evol.">
        <title>Scallop genome provides insights into evolution of bilaterian karyotype and development.</title>
        <authorList>
            <person name="Wang S."/>
            <person name="Zhang J."/>
            <person name="Jiao W."/>
            <person name="Li J."/>
            <person name="Xun X."/>
            <person name="Sun Y."/>
            <person name="Guo X."/>
            <person name="Huan P."/>
            <person name="Dong B."/>
            <person name="Zhang L."/>
            <person name="Hu X."/>
            <person name="Sun X."/>
            <person name="Wang J."/>
            <person name="Zhao C."/>
            <person name="Wang Y."/>
            <person name="Wang D."/>
            <person name="Huang X."/>
            <person name="Wang R."/>
            <person name="Lv J."/>
            <person name="Li Y."/>
            <person name="Zhang Z."/>
            <person name="Liu B."/>
            <person name="Lu W."/>
            <person name="Hui Y."/>
            <person name="Liang J."/>
            <person name="Zhou Z."/>
            <person name="Hou R."/>
            <person name="Li X."/>
            <person name="Liu Y."/>
            <person name="Li H."/>
            <person name="Ning X."/>
            <person name="Lin Y."/>
            <person name="Zhao L."/>
            <person name="Xing Q."/>
            <person name="Dou J."/>
            <person name="Li Y."/>
            <person name="Mao J."/>
            <person name="Guo H."/>
            <person name="Dou H."/>
            <person name="Li T."/>
            <person name="Mu C."/>
            <person name="Jiang W."/>
            <person name="Fu Q."/>
            <person name="Fu X."/>
            <person name="Miao Y."/>
            <person name="Liu J."/>
            <person name="Yu Q."/>
            <person name="Li R."/>
            <person name="Liao H."/>
            <person name="Li X."/>
            <person name="Kong Y."/>
            <person name="Jiang Z."/>
            <person name="Chourrout D."/>
            <person name="Li R."/>
            <person name="Bao Z."/>
        </authorList>
    </citation>
    <scope>NUCLEOTIDE SEQUENCE [LARGE SCALE GENOMIC DNA]</scope>
    <source>
        <strain evidence="5 6">PY_sf001</strain>
    </source>
</reference>
<feature type="active site" description="Proton acceptor" evidence="2">
    <location>
        <position position="81"/>
    </location>
</feature>
<comment type="similarity">
    <text evidence="1 3">Belongs to the gamma-glutamylcyclotransferase family.</text>
</comment>
<accession>A0A210PFQ3</accession>
<dbReference type="PANTHER" id="PTHR12510:SF4">
    <property type="entry name" value="GAMMA-GLUTAMYLAMINECYCLOTRANSFERASE"/>
    <property type="match status" value="1"/>
</dbReference>
<dbReference type="PANTHER" id="PTHR12510">
    <property type="entry name" value="TROPONIN C-AKIN-1 PROTEIN"/>
    <property type="match status" value="1"/>
</dbReference>
<evidence type="ECO:0000259" key="4">
    <source>
        <dbReference type="Pfam" id="PF06094"/>
    </source>
</evidence>
<dbReference type="InterPro" id="IPR036568">
    <property type="entry name" value="GGCT-like_sf"/>
</dbReference>
<dbReference type="EMBL" id="NEDP02076732">
    <property type="protein sequence ID" value="OWF35320.1"/>
    <property type="molecule type" value="Genomic_DNA"/>
</dbReference>
<sequence>MKVFVYGTLQRGQPNFQLFDDTKDGCYKSLGVGMTTKKYPLVIASKFNIPFMLPVEGTGNKIKGEVYEVDDRMLEVLDELERHPTFYRREMIPVTSEDGSTVDCGCYLLFNFREDLLKLPFYDTYDSNGSHDLPYVPSSSRDVGKNYNLISSVKNVD</sequence>
<dbReference type="Pfam" id="PF06094">
    <property type="entry name" value="GGACT"/>
    <property type="match status" value="1"/>
</dbReference>
<dbReference type="InterPro" id="IPR039126">
    <property type="entry name" value="GGACT"/>
</dbReference>
<dbReference type="SUPFAM" id="SSF110857">
    <property type="entry name" value="Gamma-glutamyl cyclotransferase-like"/>
    <property type="match status" value="1"/>
</dbReference>
<dbReference type="GO" id="GO:0005829">
    <property type="term" value="C:cytosol"/>
    <property type="evidence" value="ECO:0007669"/>
    <property type="project" value="TreeGrafter"/>
</dbReference>
<evidence type="ECO:0000313" key="5">
    <source>
        <dbReference type="EMBL" id="OWF35320.1"/>
    </source>
</evidence>
<keyword evidence="5" id="KW-0808">Transferase</keyword>
<evidence type="ECO:0000256" key="1">
    <source>
        <dbReference type="ARBA" id="ARBA00008861"/>
    </source>
</evidence>
<dbReference type="CDD" id="cd06661">
    <property type="entry name" value="GGCT_like"/>
    <property type="match status" value="1"/>
</dbReference>
<dbReference type="Gene3D" id="3.10.490.10">
    <property type="entry name" value="Gamma-glutamyl cyclotransferase-like"/>
    <property type="match status" value="1"/>
</dbReference>
<dbReference type="OrthoDB" id="113620at2759"/>
<dbReference type="GO" id="GO:0016740">
    <property type="term" value="F:transferase activity"/>
    <property type="evidence" value="ECO:0007669"/>
    <property type="project" value="UniProtKB-KW"/>
</dbReference>
<evidence type="ECO:0000256" key="3">
    <source>
        <dbReference type="RuleBase" id="RU367036"/>
    </source>
</evidence>
<dbReference type="GO" id="GO:0061929">
    <property type="term" value="F:gamma-glutamylaminecyclotransferase activity"/>
    <property type="evidence" value="ECO:0007669"/>
    <property type="project" value="InterPro"/>
</dbReference>
<gene>
    <name evidence="5" type="ORF">KP79_PYT03888</name>
</gene>
<dbReference type="InterPro" id="IPR013024">
    <property type="entry name" value="GGCT-like"/>
</dbReference>
<dbReference type="AlphaFoldDB" id="A0A210PFQ3"/>
<dbReference type="InterPro" id="IPR009288">
    <property type="entry name" value="AIG2-like_dom"/>
</dbReference>
<feature type="domain" description="Gamma-glutamylcyclotransferase AIG2-like" evidence="4">
    <location>
        <begin position="3"/>
        <end position="111"/>
    </location>
</feature>
<dbReference type="Proteomes" id="UP000242188">
    <property type="component" value="Unassembled WGS sequence"/>
</dbReference>
<keyword evidence="6" id="KW-1185">Reference proteome</keyword>
<evidence type="ECO:0000313" key="6">
    <source>
        <dbReference type="Proteomes" id="UP000242188"/>
    </source>
</evidence>
<protein>
    <recommendedName>
        <fullName evidence="3">Gamma-glutamylcyclotransferase family protein</fullName>
    </recommendedName>
</protein>
<proteinExistence type="inferred from homology"/>
<organism evidence="5 6">
    <name type="scientific">Mizuhopecten yessoensis</name>
    <name type="common">Japanese scallop</name>
    <name type="synonym">Patinopecten yessoensis</name>
    <dbReference type="NCBI Taxonomy" id="6573"/>
    <lineage>
        <taxon>Eukaryota</taxon>
        <taxon>Metazoa</taxon>
        <taxon>Spiralia</taxon>
        <taxon>Lophotrochozoa</taxon>
        <taxon>Mollusca</taxon>
        <taxon>Bivalvia</taxon>
        <taxon>Autobranchia</taxon>
        <taxon>Pteriomorphia</taxon>
        <taxon>Pectinida</taxon>
        <taxon>Pectinoidea</taxon>
        <taxon>Pectinidae</taxon>
        <taxon>Mizuhopecten</taxon>
    </lineage>
</organism>